<accession>A0A2P6VQF8</accession>
<keyword evidence="4" id="KW-1185">Reference proteome</keyword>
<dbReference type="Gene3D" id="3.40.640.10">
    <property type="entry name" value="Type I PLP-dependent aspartate aminotransferase-like (Major domain)"/>
    <property type="match status" value="1"/>
</dbReference>
<organism evidence="3 4">
    <name type="scientific">Micractinium conductrix</name>
    <dbReference type="NCBI Taxonomy" id="554055"/>
    <lineage>
        <taxon>Eukaryota</taxon>
        <taxon>Viridiplantae</taxon>
        <taxon>Chlorophyta</taxon>
        <taxon>core chlorophytes</taxon>
        <taxon>Trebouxiophyceae</taxon>
        <taxon>Chlorellales</taxon>
        <taxon>Chlorellaceae</taxon>
        <taxon>Chlorella clade</taxon>
        <taxon>Micractinium</taxon>
    </lineage>
</organism>
<dbReference type="EMBL" id="LHPF02000001">
    <property type="protein sequence ID" value="PSC76297.1"/>
    <property type="molecule type" value="Genomic_DNA"/>
</dbReference>
<name>A0A2P6VQF8_9CHLO</name>
<sequence length="508" mass="52871">MAAAGSPPAIAAVPDEAAAAATGLAHVQRTGYQGFGSFHSGNVEDMIADPSWEPPANPCERVADVAALAAAAAAPFGAAMRPHFLIDFAAWTFLNHGAFGGVLACAHREAEAWRVRCEAQPLAFLDRELFPQLVRVMRELAGVLRCAPQDLALLPNATTGLNTVIQSLRGRVGPGDALFSLDIGYGSVKKMLQVVAQQTGAQHVEMAVQWPVSSPAELVSQVAAALPPGARFAVFDAVTSNTAVVLPLAELVTLCQGRGVEVLIDGAHALGQLPVGLEALGADYFVGNCHKWLCAPRGSAFLHVPRGHQAHVHPLIVSHGHGSGFVSEFIWDGCRDYAPLLGISAALRAWQAVGWAEVRRYQRALLADARGALCSAWGTGTLVPLSMCGAMALVELPAGCLAAARAAAGSADPCSAAGPAAGGAAATGAAPVATATSADAKYVQDCLHFGHAIECPVKCVAGRLYVRISAHVYNELSDYRRLAAAVCAIGDVEQQSDQEKAQQQQQQE</sequence>
<proteinExistence type="predicted"/>
<dbReference type="InterPro" id="IPR015421">
    <property type="entry name" value="PyrdxlP-dep_Trfase_major"/>
</dbReference>
<dbReference type="InterPro" id="IPR000192">
    <property type="entry name" value="Aminotrans_V_dom"/>
</dbReference>
<dbReference type="Proteomes" id="UP000239649">
    <property type="component" value="Unassembled WGS sequence"/>
</dbReference>
<evidence type="ECO:0000313" key="4">
    <source>
        <dbReference type="Proteomes" id="UP000239649"/>
    </source>
</evidence>
<dbReference type="SUPFAM" id="SSF53383">
    <property type="entry name" value="PLP-dependent transferases"/>
    <property type="match status" value="1"/>
</dbReference>
<dbReference type="Pfam" id="PF00266">
    <property type="entry name" value="Aminotran_5"/>
    <property type="match status" value="1"/>
</dbReference>
<dbReference type="OrthoDB" id="5978656at2759"/>
<keyword evidence="1" id="KW-0663">Pyridoxal phosphate</keyword>
<dbReference type="PANTHER" id="PTHR43092:SF2">
    <property type="entry name" value="HERCYNYLCYSTEINE SULFOXIDE LYASE"/>
    <property type="match status" value="1"/>
</dbReference>
<evidence type="ECO:0000259" key="2">
    <source>
        <dbReference type="Pfam" id="PF00266"/>
    </source>
</evidence>
<dbReference type="AlphaFoldDB" id="A0A2P6VQF8"/>
<dbReference type="STRING" id="554055.A0A2P6VQF8"/>
<dbReference type="InterPro" id="IPR015424">
    <property type="entry name" value="PyrdxlP-dep_Trfase"/>
</dbReference>
<dbReference type="PANTHER" id="PTHR43092">
    <property type="entry name" value="L-CYSTEINE DESULFHYDRASE"/>
    <property type="match status" value="1"/>
</dbReference>
<reference evidence="3 4" key="1">
    <citation type="journal article" date="2018" name="Plant J.">
        <title>Genome sequences of Chlorella sorokiniana UTEX 1602 and Micractinium conductrix SAG 241.80: implications to maltose excretion by a green alga.</title>
        <authorList>
            <person name="Arriola M.B."/>
            <person name="Velmurugan N."/>
            <person name="Zhang Y."/>
            <person name="Plunkett M.H."/>
            <person name="Hondzo H."/>
            <person name="Barney B.M."/>
        </authorList>
    </citation>
    <scope>NUCLEOTIDE SEQUENCE [LARGE SCALE GENOMIC DNA]</scope>
    <source>
        <strain evidence="3 4">SAG 241.80</strain>
    </source>
</reference>
<evidence type="ECO:0000313" key="3">
    <source>
        <dbReference type="EMBL" id="PSC76297.1"/>
    </source>
</evidence>
<gene>
    <name evidence="3" type="primary">g464</name>
    <name evidence="3" type="ORF">C2E20_0464</name>
</gene>
<protein>
    <submittedName>
        <fullName evidence="3">Class V superfamily</fullName>
    </submittedName>
</protein>
<feature type="domain" description="Aminotransferase class V" evidence="2">
    <location>
        <begin position="154"/>
        <end position="376"/>
    </location>
</feature>
<evidence type="ECO:0000256" key="1">
    <source>
        <dbReference type="ARBA" id="ARBA00022898"/>
    </source>
</evidence>
<comment type="caution">
    <text evidence="3">The sequence shown here is derived from an EMBL/GenBank/DDBJ whole genome shotgun (WGS) entry which is preliminary data.</text>
</comment>